<protein>
    <recommendedName>
        <fullName evidence="2">Nitroreductase domain-containing protein</fullName>
    </recommendedName>
</protein>
<dbReference type="Gene3D" id="3.40.109.10">
    <property type="entry name" value="NADH Oxidase"/>
    <property type="match status" value="1"/>
</dbReference>
<dbReference type="InterPro" id="IPR000415">
    <property type="entry name" value="Nitroreductase-like"/>
</dbReference>
<feature type="region of interest" description="Disordered" evidence="1">
    <location>
        <begin position="70"/>
        <end position="89"/>
    </location>
</feature>
<feature type="domain" description="Nitroreductase" evidence="2">
    <location>
        <begin position="130"/>
        <end position="322"/>
    </location>
</feature>
<evidence type="ECO:0000313" key="3">
    <source>
        <dbReference type="EMBL" id="CAG9278929.1"/>
    </source>
</evidence>
<dbReference type="AlphaFoldDB" id="A0A8J9X0P5"/>
<dbReference type="PANTHER" id="PTHR43821">
    <property type="entry name" value="NAD(P)H NITROREDUCTASE YDJA-RELATED"/>
    <property type="match status" value="1"/>
</dbReference>
<sequence>MNASSAFRSHLMQQFASAARMQSRPPLALIGWNAEDEKPLSTSQTLSLSHQSTPSRPLSSIHTSLCSRTSPLFPPRDHERVGSTNQSEVPHRFSSSYVISEEAQIAKHDEESSGEGLVEISVLFQNMLKTRRSNSSFLLAPPEDLTYWRDALGRAASCGYNAPNHKRTEPFTFKRMISPSASTDRLADIAYNVSIRDQKAKKPEARPSAEAIREKAEKKRNKWRHIPAYLVALVASRDTVLDSGDNHSVSEYEDLPYVPLANELEMEDYAAACAAVQNVLLSLHSEQIASKWATGPVIRTRAFRELVGAEPTDRVVGLIMVGQPDDSKRMRGFRRRRALDGDVLIDI</sequence>
<evidence type="ECO:0000256" key="1">
    <source>
        <dbReference type="SAM" id="MobiDB-lite"/>
    </source>
</evidence>
<dbReference type="InterPro" id="IPR029479">
    <property type="entry name" value="Nitroreductase"/>
</dbReference>
<feature type="region of interest" description="Disordered" evidence="1">
    <location>
        <begin position="41"/>
        <end position="61"/>
    </location>
</feature>
<accession>A0A8J9X0P5</accession>
<dbReference type="EMBL" id="OU594952">
    <property type="protein sequence ID" value="CAG9278929.1"/>
    <property type="molecule type" value="Genomic_DNA"/>
</dbReference>
<dbReference type="InterPro" id="IPR052530">
    <property type="entry name" value="NAD(P)H_nitroreductase"/>
</dbReference>
<proteinExistence type="predicted"/>
<dbReference type="Proteomes" id="UP000836788">
    <property type="component" value="Chromosome 11"/>
</dbReference>
<gene>
    <name evidence="3" type="ORF">PTTT1_LOCUS8458</name>
</gene>
<feature type="compositionally biased region" description="Low complexity" evidence="1">
    <location>
        <begin position="41"/>
        <end position="55"/>
    </location>
</feature>
<dbReference type="SUPFAM" id="SSF55469">
    <property type="entry name" value="FMN-dependent nitroreductase-like"/>
    <property type="match status" value="1"/>
</dbReference>
<dbReference type="PANTHER" id="PTHR43821:SF1">
    <property type="entry name" value="NAD(P)H NITROREDUCTASE YDJA-RELATED"/>
    <property type="match status" value="1"/>
</dbReference>
<evidence type="ECO:0000259" key="2">
    <source>
        <dbReference type="Pfam" id="PF00881"/>
    </source>
</evidence>
<reference evidence="3" key="1">
    <citation type="submission" date="2022-02" db="EMBL/GenBank/DDBJ databases">
        <authorList>
            <person name="Giguere J D."/>
        </authorList>
    </citation>
    <scope>NUCLEOTIDE SEQUENCE</scope>
    <source>
        <strain evidence="3">CCAP 1055/1</strain>
    </source>
</reference>
<organism evidence="3">
    <name type="scientific">Phaeodactylum tricornutum</name>
    <name type="common">Diatom</name>
    <dbReference type="NCBI Taxonomy" id="2850"/>
    <lineage>
        <taxon>Eukaryota</taxon>
        <taxon>Sar</taxon>
        <taxon>Stramenopiles</taxon>
        <taxon>Ochrophyta</taxon>
        <taxon>Bacillariophyta</taxon>
        <taxon>Bacillariophyceae</taxon>
        <taxon>Bacillariophycidae</taxon>
        <taxon>Naviculales</taxon>
        <taxon>Phaeodactylaceae</taxon>
        <taxon>Phaeodactylum</taxon>
    </lineage>
</organism>
<dbReference type="GO" id="GO:0016491">
    <property type="term" value="F:oxidoreductase activity"/>
    <property type="evidence" value="ECO:0007669"/>
    <property type="project" value="InterPro"/>
</dbReference>
<name>A0A8J9X0P5_PHATR</name>
<dbReference type="Pfam" id="PF00881">
    <property type="entry name" value="Nitroreductase"/>
    <property type="match status" value="1"/>
</dbReference>